<sequence length="95" mass="11543">MPKDTGILDSKKQIKKAERRKNELWFETRWKQIGGHDYESQYRYHPTRKWRADYAFPSVKILLEIDGGGHKMYWKVYRNDVEKMNAALFMGWQVF</sequence>
<comment type="caution">
    <text evidence="1">The sequence shown here is derived from an EMBL/GenBank/DDBJ whole genome shotgun (WGS) entry which is preliminary data.</text>
</comment>
<dbReference type="AlphaFoldDB" id="X1I4I4"/>
<protein>
    <recommendedName>
        <fullName evidence="2">DUF559 domain-containing protein</fullName>
    </recommendedName>
</protein>
<name>X1I4I4_9ZZZZ</name>
<feature type="non-terminal residue" evidence="1">
    <location>
        <position position="95"/>
    </location>
</feature>
<organism evidence="1">
    <name type="scientific">marine sediment metagenome</name>
    <dbReference type="NCBI Taxonomy" id="412755"/>
    <lineage>
        <taxon>unclassified sequences</taxon>
        <taxon>metagenomes</taxon>
        <taxon>ecological metagenomes</taxon>
    </lineage>
</organism>
<evidence type="ECO:0000313" key="1">
    <source>
        <dbReference type="EMBL" id="GAH64225.1"/>
    </source>
</evidence>
<accession>X1I4I4</accession>
<proteinExistence type="predicted"/>
<dbReference type="EMBL" id="BARU01033157">
    <property type="protein sequence ID" value="GAH64225.1"/>
    <property type="molecule type" value="Genomic_DNA"/>
</dbReference>
<evidence type="ECO:0008006" key="2">
    <source>
        <dbReference type="Google" id="ProtNLM"/>
    </source>
</evidence>
<gene>
    <name evidence="1" type="ORF">S03H2_52204</name>
</gene>
<reference evidence="1" key="1">
    <citation type="journal article" date="2014" name="Front. Microbiol.">
        <title>High frequency of phylogenetically diverse reductive dehalogenase-homologous genes in deep subseafloor sedimentary metagenomes.</title>
        <authorList>
            <person name="Kawai M."/>
            <person name="Futagami T."/>
            <person name="Toyoda A."/>
            <person name="Takaki Y."/>
            <person name="Nishi S."/>
            <person name="Hori S."/>
            <person name="Arai W."/>
            <person name="Tsubouchi T."/>
            <person name="Morono Y."/>
            <person name="Uchiyama I."/>
            <person name="Ito T."/>
            <person name="Fujiyama A."/>
            <person name="Inagaki F."/>
            <person name="Takami H."/>
        </authorList>
    </citation>
    <scope>NUCLEOTIDE SEQUENCE</scope>
    <source>
        <strain evidence="1">Expedition CK06-06</strain>
    </source>
</reference>